<feature type="domain" description="ABC-2 type transporter transmembrane" evidence="7">
    <location>
        <begin position="16"/>
        <end position="211"/>
    </location>
</feature>
<evidence type="ECO:0000259" key="7">
    <source>
        <dbReference type="Pfam" id="PF01061"/>
    </source>
</evidence>
<dbReference type="Pfam" id="PF01061">
    <property type="entry name" value="ABC2_membrane"/>
    <property type="match status" value="1"/>
</dbReference>
<dbReference type="GO" id="GO:0140359">
    <property type="term" value="F:ABC-type transporter activity"/>
    <property type="evidence" value="ECO:0007669"/>
    <property type="project" value="InterPro"/>
</dbReference>
<feature type="transmembrane region" description="Helical" evidence="6">
    <location>
        <begin position="25"/>
        <end position="45"/>
    </location>
</feature>
<keyword evidence="4 6" id="KW-0472">Membrane</keyword>
<dbReference type="Proteomes" id="UP000541033">
    <property type="component" value="Unassembled WGS sequence"/>
</dbReference>
<proteinExistence type="predicted"/>
<comment type="subcellular location">
    <subcellularLocation>
        <location evidence="1">Membrane</location>
        <topology evidence="1">Multi-pass membrane protein</topology>
    </subcellularLocation>
</comment>
<dbReference type="GO" id="GO:0043190">
    <property type="term" value="C:ATP-binding cassette (ABC) transporter complex"/>
    <property type="evidence" value="ECO:0007669"/>
    <property type="project" value="InterPro"/>
</dbReference>
<name>A0A7X5TRS9_9MICO</name>
<feature type="transmembrane region" description="Helical" evidence="6">
    <location>
        <begin position="57"/>
        <end position="82"/>
    </location>
</feature>
<keyword evidence="5" id="KW-0046">Antibiotic resistance</keyword>
<dbReference type="PIRSF" id="PIRSF006648">
    <property type="entry name" value="DrrB"/>
    <property type="match status" value="1"/>
</dbReference>
<dbReference type="EMBL" id="JAAMOX010000001">
    <property type="protein sequence ID" value="NIH52626.1"/>
    <property type="molecule type" value="Genomic_DNA"/>
</dbReference>
<keyword evidence="9" id="KW-1185">Reference proteome</keyword>
<feature type="transmembrane region" description="Helical" evidence="6">
    <location>
        <begin position="103"/>
        <end position="129"/>
    </location>
</feature>
<sequence>MSSLTRTVGLGLTHAKYNLLETSRVPIAIIGSVVFPALAFTFFVVPQRTVADNPDFATQAVISMSFFAVFANALFGFGLSIAEEREKPWQPYLRSLPAPAASQVIGLVLGNGALAFVAVLPVLVIGGLFTEATASFAAILLGFAALVGAALPFMFLGISIGYSMSAKAAVAVIQVLMFGLAFAGGLFLPPQLFPDWLEIATRFIPTRQAREFVIWAVQGGTLEPWIWLGLVAWTVALLGLALILIRRDEGRRYA</sequence>
<evidence type="ECO:0000313" key="8">
    <source>
        <dbReference type="EMBL" id="NIH52626.1"/>
    </source>
</evidence>
<evidence type="ECO:0000256" key="4">
    <source>
        <dbReference type="ARBA" id="ARBA00023136"/>
    </source>
</evidence>
<feature type="transmembrane region" description="Helical" evidence="6">
    <location>
        <begin position="225"/>
        <end position="245"/>
    </location>
</feature>
<evidence type="ECO:0000256" key="3">
    <source>
        <dbReference type="ARBA" id="ARBA00022989"/>
    </source>
</evidence>
<dbReference type="InterPro" id="IPR051784">
    <property type="entry name" value="Nod_factor_ABC_transporter"/>
</dbReference>
<evidence type="ECO:0000256" key="6">
    <source>
        <dbReference type="SAM" id="Phobius"/>
    </source>
</evidence>
<dbReference type="InterPro" id="IPR013525">
    <property type="entry name" value="ABC2_TM"/>
</dbReference>
<evidence type="ECO:0000256" key="2">
    <source>
        <dbReference type="ARBA" id="ARBA00022692"/>
    </source>
</evidence>
<accession>A0A7X5TRS9</accession>
<keyword evidence="2 6" id="KW-0812">Transmembrane</keyword>
<dbReference type="PANTHER" id="PTHR43229">
    <property type="entry name" value="NODULATION PROTEIN J"/>
    <property type="match status" value="1"/>
</dbReference>
<feature type="transmembrane region" description="Helical" evidence="6">
    <location>
        <begin position="135"/>
        <end position="156"/>
    </location>
</feature>
<dbReference type="InterPro" id="IPR000412">
    <property type="entry name" value="ABC_2_transport"/>
</dbReference>
<organism evidence="8 9">
    <name type="scientific">Lysinibacter cavernae</name>
    <dbReference type="NCBI Taxonomy" id="1640652"/>
    <lineage>
        <taxon>Bacteria</taxon>
        <taxon>Bacillati</taxon>
        <taxon>Actinomycetota</taxon>
        <taxon>Actinomycetes</taxon>
        <taxon>Micrococcales</taxon>
        <taxon>Microbacteriaceae</taxon>
        <taxon>Lysinibacter</taxon>
    </lineage>
</organism>
<protein>
    <submittedName>
        <fullName evidence="8">ABC-2 type transport system permease protein</fullName>
    </submittedName>
</protein>
<dbReference type="PANTHER" id="PTHR43229:SF2">
    <property type="entry name" value="NODULATION PROTEIN J"/>
    <property type="match status" value="1"/>
</dbReference>
<evidence type="ECO:0000313" key="9">
    <source>
        <dbReference type="Proteomes" id="UP000541033"/>
    </source>
</evidence>
<dbReference type="RefSeq" id="WP_167147455.1">
    <property type="nucleotide sequence ID" value="NZ_JAAMOX010000001.1"/>
</dbReference>
<dbReference type="AlphaFoldDB" id="A0A7X5TRS9"/>
<dbReference type="GO" id="GO:0046677">
    <property type="term" value="P:response to antibiotic"/>
    <property type="evidence" value="ECO:0007669"/>
    <property type="project" value="UniProtKB-KW"/>
</dbReference>
<evidence type="ECO:0000256" key="5">
    <source>
        <dbReference type="ARBA" id="ARBA00023251"/>
    </source>
</evidence>
<feature type="transmembrane region" description="Helical" evidence="6">
    <location>
        <begin position="168"/>
        <end position="188"/>
    </location>
</feature>
<reference evidence="8 9" key="1">
    <citation type="submission" date="2020-02" db="EMBL/GenBank/DDBJ databases">
        <title>Sequencing the genomes of 1000 actinobacteria strains.</title>
        <authorList>
            <person name="Klenk H.-P."/>
        </authorList>
    </citation>
    <scope>NUCLEOTIDE SEQUENCE [LARGE SCALE GENOMIC DNA]</scope>
    <source>
        <strain evidence="8 9">DSM 27960</strain>
    </source>
</reference>
<gene>
    <name evidence="8" type="ORF">FHX76_000494</name>
</gene>
<keyword evidence="3 6" id="KW-1133">Transmembrane helix</keyword>
<evidence type="ECO:0000256" key="1">
    <source>
        <dbReference type="ARBA" id="ARBA00004141"/>
    </source>
</evidence>
<comment type="caution">
    <text evidence="8">The sequence shown here is derived from an EMBL/GenBank/DDBJ whole genome shotgun (WGS) entry which is preliminary data.</text>
</comment>